<feature type="transmembrane region" description="Helical" evidence="1">
    <location>
        <begin position="134"/>
        <end position="154"/>
    </location>
</feature>
<dbReference type="EMBL" id="BAABME010000628">
    <property type="protein sequence ID" value="GAA0144311.1"/>
    <property type="molecule type" value="Genomic_DNA"/>
</dbReference>
<keyword evidence="1" id="KW-0812">Transmembrane</keyword>
<keyword evidence="3" id="KW-1185">Reference proteome</keyword>
<organism evidence="2 3">
    <name type="scientific">Lithospermum erythrorhizon</name>
    <name type="common">Purple gromwell</name>
    <name type="synonym">Lithospermum officinale var. erythrorhizon</name>
    <dbReference type="NCBI Taxonomy" id="34254"/>
    <lineage>
        <taxon>Eukaryota</taxon>
        <taxon>Viridiplantae</taxon>
        <taxon>Streptophyta</taxon>
        <taxon>Embryophyta</taxon>
        <taxon>Tracheophyta</taxon>
        <taxon>Spermatophyta</taxon>
        <taxon>Magnoliopsida</taxon>
        <taxon>eudicotyledons</taxon>
        <taxon>Gunneridae</taxon>
        <taxon>Pentapetalae</taxon>
        <taxon>asterids</taxon>
        <taxon>lamiids</taxon>
        <taxon>Boraginales</taxon>
        <taxon>Boraginaceae</taxon>
        <taxon>Boraginoideae</taxon>
        <taxon>Lithospermeae</taxon>
        <taxon>Lithospermum</taxon>
    </lineage>
</organism>
<evidence type="ECO:0008006" key="4">
    <source>
        <dbReference type="Google" id="ProtNLM"/>
    </source>
</evidence>
<gene>
    <name evidence="2" type="ORF">LIER_04795</name>
</gene>
<accession>A0AAV3NZX6</accession>
<feature type="transmembrane region" description="Helical" evidence="1">
    <location>
        <begin position="105"/>
        <end position="127"/>
    </location>
</feature>
<name>A0AAV3NZX6_LITER</name>
<feature type="transmembrane region" description="Helical" evidence="1">
    <location>
        <begin position="12"/>
        <end position="29"/>
    </location>
</feature>
<proteinExistence type="predicted"/>
<comment type="caution">
    <text evidence="2">The sequence shown here is derived from an EMBL/GenBank/DDBJ whole genome shotgun (WGS) entry which is preliminary data.</text>
</comment>
<reference evidence="2 3" key="1">
    <citation type="submission" date="2024-01" db="EMBL/GenBank/DDBJ databases">
        <title>The complete chloroplast genome sequence of Lithospermum erythrorhizon: insights into the phylogenetic relationship among Boraginaceae species and the maternal lineages of purple gromwells.</title>
        <authorList>
            <person name="Okada T."/>
            <person name="Watanabe K."/>
        </authorList>
    </citation>
    <scope>NUCLEOTIDE SEQUENCE [LARGE SCALE GENOMIC DNA]</scope>
</reference>
<dbReference type="AlphaFoldDB" id="A0AAV3NZX6"/>
<protein>
    <recommendedName>
        <fullName evidence="4">Transmembrane protein</fullName>
    </recommendedName>
</protein>
<evidence type="ECO:0000256" key="1">
    <source>
        <dbReference type="SAM" id="Phobius"/>
    </source>
</evidence>
<feature type="transmembrane region" description="Helical" evidence="1">
    <location>
        <begin position="36"/>
        <end position="60"/>
    </location>
</feature>
<keyword evidence="1" id="KW-1133">Transmembrane helix</keyword>
<dbReference type="Proteomes" id="UP001454036">
    <property type="component" value="Unassembled WGS sequence"/>
</dbReference>
<keyword evidence="1" id="KW-0472">Membrane</keyword>
<evidence type="ECO:0000313" key="2">
    <source>
        <dbReference type="EMBL" id="GAA0144311.1"/>
    </source>
</evidence>
<sequence>MVGTTPLTPLHISPWCSFKLLAMGLAVLFQTHLFRVLSFWNGVAISSLLGDCFLLCSNLFAGYKGPCCLPCSIGEEIWNWRRLGCFLLANSGFVWRQFWTSDFGVFFWFFHPCLGGTLFVTALPLTLCCGFKDLAVVVGGLLSVLSSRISAFRLGRLVFG</sequence>
<evidence type="ECO:0000313" key="3">
    <source>
        <dbReference type="Proteomes" id="UP001454036"/>
    </source>
</evidence>